<feature type="chain" id="PRO_5015924765" description="Solute-binding protein family 3/N-terminal domain-containing protein" evidence="3">
    <location>
        <begin position="20"/>
        <end position="639"/>
    </location>
</feature>
<feature type="transmembrane region" description="Helical" evidence="2">
    <location>
        <begin position="264"/>
        <end position="284"/>
    </location>
</feature>
<keyword evidence="2" id="KW-0472">Membrane</keyword>
<sequence length="639" mass="67260">MGPAAAPILALLLVSFASASSELSGRRALLQAAAPAPAAAAAPANAAAPPAAAAAAAAPAAAAPAVPPAAVDPALAAAPAPAKVDDERDSARDVGKPGRPKSNNTLTPQEREQQQLLHAQEALAGTGLWKLSAAQAAAAGDPGLAGKIRICANPATPYVFCNSSDPGAGFSGYEIDLFKEVARRVPWLSAGAWEFQCVEYSALDFADRNGSCLISMGGLFAANTVDTGMRSSQSIAEAGYQILVRAKQEATKRKLFSPFYAFSWPLWVALLVTSLVVGFCLWMFDVIVKNIFYKPATKEAEDAAAALVAVLQGGAGAATAADGPAGAAGAAQSGAKQRRPSKITQQWRSMLQHSHNSESEAITNLDKSLRAMLLNLARVTVPPATTTLPSQIVLWAWGILTMITVSMFTGATAAGLTAAQLTGGINSLADLRGRPVVVWDEFAEQFKFTGILPIAIETLSDEMGMLEKLRNYKADAIIMDSNWVGYFSNTECDLVPAGQPWDEKFVAFRFNMRMQTPLIDDINAAIVDAKEDGSFEAIQKRLISPSSDCVLSRGASKGPTVTFEQVAGLWVMLGIAVLAGLVMLFFTWLVQRSRPIVEDGVTRLKSHAKLSGSRHQPQRPGAGEAAGLTKGKYVDVPDV</sequence>
<dbReference type="PROSITE" id="PS51318">
    <property type="entry name" value="TAT"/>
    <property type="match status" value="1"/>
</dbReference>
<feature type="region of interest" description="Disordered" evidence="1">
    <location>
        <begin position="608"/>
        <end position="639"/>
    </location>
</feature>
<accession>A0A2V0NS60</accession>
<proteinExistence type="predicted"/>
<reference evidence="4 5" key="1">
    <citation type="journal article" date="2018" name="Sci. Rep.">
        <title>Raphidocelis subcapitata (=Pseudokirchneriella subcapitata) provides an insight into genome evolution and environmental adaptations in the Sphaeropleales.</title>
        <authorList>
            <person name="Suzuki S."/>
            <person name="Yamaguchi H."/>
            <person name="Nakajima N."/>
            <person name="Kawachi M."/>
        </authorList>
    </citation>
    <scope>NUCLEOTIDE SEQUENCE [LARGE SCALE GENOMIC DNA]</scope>
    <source>
        <strain evidence="4 5">NIES-35</strain>
    </source>
</reference>
<dbReference type="Proteomes" id="UP000247498">
    <property type="component" value="Unassembled WGS sequence"/>
</dbReference>
<name>A0A2V0NS60_9CHLO</name>
<evidence type="ECO:0000313" key="5">
    <source>
        <dbReference type="Proteomes" id="UP000247498"/>
    </source>
</evidence>
<dbReference type="Gene3D" id="1.10.287.70">
    <property type="match status" value="1"/>
</dbReference>
<dbReference type="PANTHER" id="PTHR18966">
    <property type="entry name" value="IONOTROPIC GLUTAMATE RECEPTOR"/>
    <property type="match status" value="1"/>
</dbReference>
<protein>
    <recommendedName>
        <fullName evidence="6">Solute-binding protein family 3/N-terminal domain-containing protein</fullName>
    </recommendedName>
</protein>
<keyword evidence="3" id="KW-0732">Signal</keyword>
<keyword evidence="2" id="KW-0812">Transmembrane</keyword>
<feature type="transmembrane region" description="Helical" evidence="2">
    <location>
        <begin position="392"/>
        <end position="416"/>
    </location>
</feature>
<dbReference type="EMBL" id="BDRX01000017">
    <property type="protein sequence ID" value="GBF90471.1"/>
    <property type="molecule type" value="Genomic_DNA"/>
</dbReference>
<dbReference type="OrthoDB" id="537665at2759"/>
<keyword evidence="5" id="KW-1185">Reference proteome</keyword>
<dbReference type="InterPro" id="IPR006311">
    <property type="entry name" value="TAT_signal"/>
</dbReference>
<feature type="region of interest" description="Disordered" evidence="1">
    <location>
        <begin position="77"/>
        <end position="110"/>
    </location>
</feature>
<dbReference type="AlphaFoldDB" id="A0A2V0NS60"/>
<evidence type="ECO:0000256" key="2">
    <source>
        <dbReference type="SAM" id="Phobius"/>
    </source>
</evidence>
<comment type="caution">
    <text evidence="4">The sequence shown here is derived from an EMBL/GenBank/DDBJ whole genome shotgun (WGS) entry which is preliminary data.</text>
</comment>
<feature type="compositionally biased region" description="Basic and acidic residues" evidence="1">
    <location>
        <begin position="83"/>
        <end position="96"/>
    </location>
</feature>
<feature type="signal peptide" evidence="3">
    <location>
        <begin position="1"/>
        <end position="19"/>
    </location>
</feature>
<dbReference type="InParanoid" id="A0A2V0NS60"/>
<organism evidence="4 5">
    <name type="scientific">Raphidocelis subcapitata</name>
    <dbReference type="NCBI Taxonomy" id="307507"/>
    <lineage>
        <taxon>Eukaryota</taxon>
        <taxon>Viridiplantae</taxon>
        <taxon>Chlorophyta</taxon>
        <taxon>core chlorophytes</taxon>
        <taxon>Chlorophyceae</taxon>
        <taxon>CS clade</taxon>
        <taxon>Sphaeropleales</taxon>
        <taxon>Selenastraceae</taxon>
        <taxon>Raphidocelis</taxon>
    </lineage>
</organism>
<gene>
    <name evidence="4" type="ORF">Rsub_03467</name>
</gene>
<evidence type="ECO:0000256" key="1">
    <source>
        <dbReference type="SAM" id="MobiDB-lite"/>
    </source>
</evidence>
<dbReference type="InterPro" id="IPR015683">
    <property type="entry name" value="Ionotropic_Glu_rcpt"/>
</dbReference>
<feature type="transmembrane region" description="Helical" evidence="2">
    <location>
        <begin position="567"/>
        <end position="590"/>
    </location>
</feature>
<dbReference type="SUPFAM" id="SSF53850">
    <property type="entry name" value="Periplasmic binding protein-like II"/>
    <property type="match status" value="1"/>
</dbReference>
<evidence type="ECO:0000313" key="4">
    <source>
        <dbReference type="EMBL" id="GBF90471.1"/>
    </source>
</evidence>
<evidence type="ECO:0008006" key="6">
    <source>
        <dbReference type="Google" id="ProtNLM"/>
    </source>
</evidence>
<keyword evidence="2" id="KW-1133">Transmembrane helix</keyword>
<evidence type="ECO:0000256" key="3">
    <source>
        <dbReference type="SAM" id="SignalP"/>
    </source>
</evidence>